<dbReference type="AlphaFoldDB" id="A0A9N8V6B9"/>
<dbReference type="Proteomes" id="UP000789508">
    <property type="component" value="Unassembled WGS sequence"/>
</dbReference>
<proteinExistence type="predicted"/>
<evidence type="ECO:0000313" key="2">
    <source>
        <dbReference type="EMBL" id="CAG8438214.1"/>
    </source>
</evidence>
<keyword evidence="3" id="KW-1185">Reference proteome</keyword>
<name>A0A9N8V6B9_9GLOM</name>
<comment type="caution">
    <text evidence="2">The sequence shown here is derived from an EMBL/GenBank/DDBJ whole genome shotgun (WGS) entry which is preliminary data.</text>
</comment>
<gene>
    <name evidence="2" type="ORF">ALEPTO_LOCUS81</name>
</gene>
<sequence length="172" mass="20202">MPNSKRKHFDNEPPLNNATQQPFWNQTGCHTWFSASVSMKLSTRPKAYSKPTRRLWRDKMSHITSSIMREAERPSRKEANKSVKKTEGFRQLRLAHHKAFQEYAFLSKWHIYKKFDVLWNTELDRDINGAETYYLAILRFSNIHKESQHSLALRPIPETLMGPCSTCAFSQT</sequence>
<reference evidence="2" key="1">
    <citation type="submission" date="2021-06" db="EMBL/GenBank/DDBJ databases">
        <authorList>
            <person name="Kallberg Y."/>
            <person name="Tangrot J."/>
            <person name="Rosling A."/>
        </authorList>
    </citation>
    <scope>NUCLEOTIDE SEQUENCE</scope>
    <source>
        <strain evidence="2">FL130A</strain>
    </source>
</reference>
<evidence type="ECO:0000313" key="3">
    <source>
        <dbReference type="Proteomes" id="UP000789508"/>
    </source>
</evidence>
<feature type="region of interest" description="Disordered" evidence="1">
    <location>
        <begin position="1"/>
        <end position="22"/>
    </location>
</feature>
<organism evidence="2 3">
    <name type="scientific">Ambispora leptoticha</name>
    <dbReference type="NCBI Taxonomy" id="144679"/>
    <lineage>
        <taxon>Eukaryota</taxon>
        <taxon>Fungi</taxon>
        <taxon>Fungi incertae sedis</taxon>
        <taxon>Mucoromycota</taxon>
        <taxon>Glomeromycotina</taxon>
        <taxon>Glomeromycetes</taxon>
        <taxon>Archaeosporales</taxon>
        <taxon>Ambisporaceae</taxon>
        <taxon>Ambispora</taxon>
    </lineage>
</organism>
<dbReference type="EMBL" id="CAJVPS010000003">
    <property type="protein sequence ID" value="CAG8438214.1"/>
    <property type="molecule type" value="Genomic_DNA"/>
</dbReference>
<evidence type="ECO:0000256" key="1">
    <source>
        <dbReference type="SAM" id="MobiDB-lite"/>
    </source>
</evidence>
<accession>A0A9N8V6B9</accession>
<protein>
    <submittedName>
        <fullName evidence="2">576_t:CDS:1</fullName>
    </submittedName>
</protein>